<dbReference type="GO" id="GO:0008233">
    <property type="term" value="F:peptidase activity"/>
    <property type="evidence" value="ECO:0007669"/>
    <property type="project" value="UniProtKB-KW"/>
</dbReference>
<dbReference type="Proteomes" id="UP001341281">
    <property type="component" value="Chromosome 03"/>
</dbReference>
<dbReference type="SUPFAM" id="SSF54160">
    <property type="entry name" value="Chromo domain-like"/>
    <property type="match status" value="1"/>
</dbReference>
<dbReference type="GO" id="GO:0004519">
    <property type="term" value="F:endonuclease activity"/>
    <property type="evidence" value="ECO:0007669"/>
    <property type="project" value="UniProtKB-KW"/>
</dbReference>
<evidence type="ECO:0000313" key="10">
    <source>
        <dbReference type="EMBL" id="WVZ63507.1"/>
    </source>
</evidence>
<dbReference type="InterPro" id="IPR043502">
    <property type="entry name" value="DNA/RNA_pol_sf"/>
</dbReference>
<dbReference type="PANTHER" id="PTHR37984">
    <property type="entry name" value="PROTEIN CBG26694"/>
    <property type="match status" value="1"/>
</dbReference>
<dbReference type="PROSITE" id="PS50878">
    <property type="entry name" value="RT_POL"/>
    <property type="match status" value="1"/>
</dbReference>
<evidence type="ECO:0000256" key="4">
    <source>
        <dbReference type="ARBA" id="ARBA00022722"/>
    </source>
</evidence>
<keyword evidence="11" id="KW-1185">Reference proteome</keyword>
<keyword evidence="3" id="KW-0548">Nucleotidyltransferase</keyword>
<dbReference type="FunFam" id="3.30.70.270:FF:000020">
    <property type="entry name" value="Transposon Tf2-6 polyprotein-like Protein"/>
    <property type="match status" value="1"/>
</dbReference>
<dbReference type="Pfam" id="PF24626">
    <property type="entry name" value="SH3_Tf2-1"/>
    <property type="match status" value="1"/>
</dbReference>
<evidence type="ECO:0000313" key="11">
    <source>
        <dbReference type="Proteomes" id="UP001341281"/>
    </source>
</evidence>
<dbReference type="GO" id="GO:0003964">
    <property type="term" value="F:RNA-directed DNA polymerase activity"/>
    <property type="evidence" value="ECO:0007669"/>
    <property type="project" value="UniProtKB-KW"/>
</dbReference>
<evidence type="ECO:0000256" key="5">
    <source>
        <dbReference type="ARBA" id="ARBA00022759"/>
    </source>
</evidence>
<dbReference type="InterPro" id="IPR050951">
    <property type="entry name" value="Retrovirus_Pol_polyprotein"/>
</dbReference>
<name>A0AAQ3WJ50_PASNO</name>
<dbReference type="CDD" id="cd01647">
    <property type="entry name" value="RT_LTR"/>
    <property type="match status" value="1"/>
</dbReference>
<dbReference type="EMBL" id="CP144747">
    <property type="protein sequence ID" value="WVZ63507.1"/>
    <property type="molecule type" value="Genomic_DNA"/>
</dbReference>
<keyword evidence="7" id="KW-0695">RNA-directed DNA polymerase</keyword>
<sequence>MDLVDIDVILGMETLNKWGVKIDCARQTVHLTASDGQGVEISATSPSGYLHQMEVKPTDGIRVVREFLDVFPDELPGMPPDQDVEFLIELLLGTTPTAKRQYRVAPKEQELIKENIDELLGKGFIRPSSSPWAFPVLFVDKKDGTQRMCVDYRALNDVTIKNKYPLPRIDDLFDQLQGACVFSKIDLRSGYHQMKIRPSDIPKTAFITKFGLYEYTVMSFGLTNAAAYFMNLMNKVFMEYLDKFVVVFIDDILIYSKMEEEHEEHLRLVLQKLREHKLYAKLSKCEFWLDQVPFLGHIVSKGGIMVDPNKVSSAMDWKVPEVVKEVRGFLGLARYYMRFIEIFSKIAKPMTSLLEKGVPFIWTKERQAAFDELKKRLTTAPVLTLPDLTKSFTVYCDASKEALGCVLMQEEFESLNLGFVHHTTVATFEVEPTLEQEIRKHQKTDEKIQEIREQIKVGKAPHFREDEQGTVWYKNRICVPDVDSIKKLILTVAGYVTVCDTCQRVKIEHQRPAGLRKGYNSIWVVVDRLTKVAHFFPVNTTYSGASYQASMKKSPFEALYGRRCRTPLFWNQTREKQVFGPDLIRDAKQQIKMVRENLRVAQSSQKSYADVRRRDLTFKVDDFVYLKVSPMRGIRRFNMKGKLAPRYIGPFKIVERKGKVAYKLELPSNLSGIHNVFHVSQLKKCLRVPGEQAPLEGLDVQEDLTYTEHPVKILETSERVTRNRKVKMCRVQWKHHTKDEATWEREEELRATYPGLFASHL</sequence>
<dbReference type="Pfam" id="PF08284">
    <property type="entry name" value="RVP_2"/>
    <property type="match status" value="1"/>
</dbReference>
<keyword evidence="6" id="KW-0378">Hydrolase</keyword>
<evidence type="ECO:0000259" key="9">
    <source>
        <dbReference type="PROSITE" id="PS50878"/>
    </source>
</evidence>
<dbReference type="PANTHER" id="PTHR37984:SF5">
    <property type="entry name" value="PROTEIN NYNRIN-LIKE"/>
    <property type="match status" value="1"/>
</dbReference>
<dbReference type="Pfam" id="PF00078">
    <property type="entry name" value="RVT_1"/>
    <property type="match status" value="1"/>
</dbReference>
<accession>A0AAQ3WJ50</accession>
<evidence type="ECO:0000256" key="2">
    <source>
        <dbReference type="ARBA" id="ARBA00022679"/>
    </source>
</evidence>
<dbReference type="InterPro" id="IPR016197">
    <property type="entry name" value="Chromo-like_dom_sf"/>
</dbReference>
<dbReference type="AlphaFoldDB" id="A0AAQ3WJ50"/>
<protein>
    <recommendedName>
        <fullName evidence="9">Reverse transcriptase domain-containing protein</fullName>
    </recommendedName>
</protein>
<dbReference type="InterPro" id="IPR041577">
    <property type="entry name" value="RT_RNaseH_2"/>
</dbReference>
<dbReference type="SUPFAM" id="SSF56672">
    <property type="entry name" value="DNA/RNA polymerases"/>
    <property type="match status" value="1"/>
</dbReference>
<keyword evidence="8" id="KW-0511">Multifunctional enzyme</keyword>
<dbReference type="InterPro" id="IPR043128">
    <property type="entry name" value="Rev_trsase/Diguanyl_cyclase"/>
</dbReference>
<gene>
    <name evidence="10" type="ORF">U9M48_013134</name>
</gene>
<evidence type="ECO:0000256" key="8">
    <source>
        <dbReference type="ARBA" id="ARBA00023268"/>
    </source>
</evidence>
<evidence type="ECO:0000256" key="7">
    <source>
        <dbReference type="ARBA" id="ARBA00022918"/>
    </source>
</evidence>
<dbReference type="GO" id="GO:0006508">
    <property type="term" value="P:proteolysis"/>
    <property type="evidence" value="ECO:0007669"/>
    <property type="project" value="UniProtKB-KW"/>
</dbReference>
<evidence type="ECO:0000256" key="3">
    <source>
        <dbReference type="ARBA" id="ARBA00022695"/>
    </source>
</evidence>
<feature type="domain" description="Reverse transcriptase" evidence="9">
    <location>
        <begin position="120"/>
        <end position="299"/>
    </location>
</feature>
<keyword evidence="4" id="KW-0540">Nuclease</keyword>
<dbReference type="FunFam" id="3.10.10.10:FF:000007">
    <property type="entry name" value="Retrovirus-related Pol polyprotein from transposon 17.6-like Protein"/>
    <property type="match status" value="1"/>
</dbReference>
<dbReference type="Gene3D" id="3.10.10.10">
    <property type="entry name" value="HIV Type 1 Reverse Transcriptase, subunit A, domain 1"/>
    <property type="match status" value="1"/>
</dbReference>
<dbReference type="InterPro" id="IPR056924">
    <property type="entry name" value="SH3_Tf2-1"/>
</dbReference>
<evidence type="ECO:0000256" key="1">
    <source>
        <dbReference type="ARBA" id="ARBA00022670"/>
    </source>
</evidence>
<keyword evidence="2" id="KW-0808">Transferase</keyword>
<dbReference type="InterPro" id="IPR000477">
    <property type="entry name" value="RT_dom"/>
</dbReference>
<dbReference type="Gene3D" id="3.30.70.270">
    <property type="match status" value="2"/>
</dbReference>
<keyword evidence="5" id="KW-0255">Endonuclease</keyword>
<dbReference type="Pfam" id="PF17919">
    <property type="entry name" value="RT_RNaseH_2"/>
    <property type="match status" value="1"/>
</dbReference>
<reference evidence="10 11" key="1">
    <citation type="submission" date="2024-02" db="EMBL/GenBank/DDBJ databases">
        <title>High-quality chromosome-scale genome assembly of Pensacola bahiagrass (Paspalum notatum Flugge var. saurae).</title>
        <authorList>
            <person name="Vega J.M."/>
            <person name="Podio M."/>
            <person name="Orjuela J."/>
            <person name="Siena L.A."/>
            <person name="Pessino S.C."/>
            <person name="Combes M.C."/>
            <person name="Mariac C."/>
            <person name="Albertini E."/>
            <person name="Pupilli F."/>
            <person name="Ortiz J.P.A."/>
            <person name="Leblanc O."/>
        </authorList>
    </citation>
    <scope>NUCLEOTIDE SEQUENCE [LARGE SCALE GENOMIC DNA]</scope>
    <source>
        <strain evidence="10">R1</strain>
        <tissue evidence="10">Leaf</tissue>
    </source>
</reference>
<keyword evidence="1" id="KW-0645">Protease</keyword>
<evidence type="ECO:0000256" key="6">
    <source>
        <dbReference type="ARBA" id="ARBA00022801"/>
    </source>
</evidence>
<organism evidence="10 11">
    <name type="scientific">Paspalum notatum var. saurae</name>
    <dbReference type="NCBI Taxonomy" id="547442"/>
    <lineage>
        <taxon>Eukaryota</taxon>
        <taxon>Viridiplantae</taxon>
        <taxon>Streptophyta</taxon>
        <taxon>Embryophyta</taxon>
        <taxon>Tracheophyta</taxon>
        <taxon>Spermatophyta</taxon>
        <taxon>Magnoliopsida</taxon>
        <taxon>Liliopsida</taxon>
        <taxon>Poales</taxon>
        <taxon>Poaceae</taxon>
        <taxon>PACMAD clade</taxon>
        <taxon>Panicoideae</taxon>
        <taxon>Andropogonodae</taxon>
        <taxon>Paspaleae</taxon>
        <taxon>Paspalinae</taxon>
        <taxon>Paspalum</taxon>
    </lineage>
</organism>
<proteinExistence type="predicted"/>